<dbReference type="GO" id="GO:0005846">
    <property type="term" value="C:nuclear cap binding complex"/>
    <property type="evidence" value="ECO:0007669"/>
    <property type="project" value="InterPro"/>
</dbReference>
<dbReference type="AlphaFoldDB" id="A0A8S3YZM3"/>
<dbReference type="GO" id="GO:0031053">
    <property type="term" value="P:primary miRNA processing"/>
    <property type="evidence" value="ECO:0007669"/>
    <property type="project" value="UniProtKB-ARBA"/>
</dbReference>
<dbReference type="GO" id="GO:0000339">
    <property type="term" value="F:RNA cap binding"/>
    <property type="evidence" value="ECO:0007669"/>
    <property type="project" value="InterPro"/>
</dbReference>
<evidence type="ECO:0000256" key="8">
    <source>
        <dbReference type="ARBA" id="ARBA00023242"/>
    </source>
</evidence>
<comment type="similarity">
    <text evidence="2">Belongs to the NCBP1 family.</text>
</comment>
<keyword evidence="5" id="KW-0506">mRNA capping</keyword>
<dbReference type="InterPro" id="IPR003890">
    <property type="entry name" value="MIF4G-like_typ-3"/>
</dbReference>
<gene>
    <name evidence="12" type="ORF">CUNI_LOCUS6703</name>
</gene>
<dbReference type="Gene3D" id="1.25.40.180">
    <property type="match status" value="2"/>
</dbReference>
<dbReference type="GO" id="GO:0003729">
    <property type="term" value="F:mRNA binding"/>
    <property type="evidence" value="ECO:0007669"/>
    <property type="project" value="TreeGrafter"/>
</dbReference>
<dbReference type="PANTHER" id="PTHR12412">
    <property type="entry name" value="CAP BINDING PROTEIN"/>
    <property type="match status" value="1"/>
</dbReference>
<evidence type="ECO:0000256" key="9">
    <source>
        <dbReference type="ARBA" id="ARBA00030965"/>
    </source>
</evidence>
<evidence type="ECO:0000313" key="12">
    <source>
        <dbReference type="EMBL" id="CAG5121145.1"/>
    </source>
</evidence>
<feature type="domain" description="MIF4G" evidence="11">
    <location>
        <begin position="33"/>
        <end position="245"/>
    </location>
</feature>
<comment type="subcellular location">
    <subcellularLocation>
        <location evidence="1">Nucleus</location>
    </subcellularLocation>
</comment>
<dbReference type="GO" id="GO:0005634">
    <property type="term" value="C:nucleus"/>
    <property type="evidence" value="ECO:0007669"/>
    <property type="project" value="UniProtKB-SubCell"/>
</dbReference>
<dbReference type="InterPro" id="IPR015172">
    <property type="entry name" value="MIF4G-like_typ-1"/>
</dbReference>
<organism evidence="12 13">
    <name type="scientific">Candidula unifasciata</name>
    <dbReference type="NCBI Taxonomy" id="100452"/>
    <lineage>
        <taxon>Eukaryota</taxon>
        <taxon>Metazoa</taxon>
        <taxon>Spiralia</taxon>
        <taxon>Lophotrochozoa</taxon>
        <taxon>Mollusca</taxon>
        <taxon>Gastropoda</taxon>
        <taxon>Heterobranchia</taxon>
        <taxon>Euthyneura</taxon>
        <taxon>Panpulmonata</taxon>
        <taxon>Eupulmonata</taxon>
        <taxon>Stylommatophora</taxon>
        <taxon>Helicina</taxon>
        <taxon>Helicoidea</taxon>
        <taxon>Geomitridae</taxon>
        <taxon>Candidula</taxon>
    </lineage>
</organism>
<name>A0A8S3YZM3_9EUPU</name>
<reference evidence="12" key="1">
    <citation type="submission" date="2021-04" db="EMBL/GenBank/DDBJ databases">
        <authorList>
            <consortium name="Molecular Ecology Group"/>
        </authorList>
    </citation>
    <scope>NUCLEOTIDE SEQUENCE</scope>
</reference>
<dbReference type="Pfam" id="PF09088">
    <property type="entry name" value="MIF4G_like"/>
    <property type="match status" value="1"/>
</dbReference>
<feature type="region of interest" description="Disordered" evidence="10">
    <location>
        <begin position="1"/>
        <end position="27"/>
    </location>
</feature>
<keyword evidence="13" id="KW-1185">Reference proteome</keyword>
<dbReference type="SMART" id="SM00543">
    <property type="entry name" value="MIF4G"/>
    <property type="match status" value="1"/>
</dbReference>
<dbReference type="OrthoDB" id="10252707at2759"/>
<dbReference type="Proteomes" id="UP000678393">
    <property type="component" value="Unassembled WGS sequence"/>
</dbReference>
<keyword evidence="4" id="KW-0507">mRNA processing</keyword>
<dbReference type="PANTHER" id="PTHR12412:SF2">
    <property type="entry name" value="NUCLEAR CAP-BINDING PROTEIN SUBUNIT 1"/>
    <property type="match status" value="1"/>
</dbReference>
<evidence type="ECO:0000256" key="6">
    <source>
        <dbReference type="ARBA" id="ARBA00023158"/>
    </source>
</evidence>
<dbReference type="GO" id="GO:0008380">
    <property type="term" value="P:RNA splicing"/>
    <property type="evidence" value="ECO:0007669"/>
    <property type="project" value="UniProtKB-KW"/>
</dbReference>
<dbReference type="FunFam" id="1.25.40.180:FF:000010">
    <property type="entry name" value="Nuclear cap-binding protein subunit 1"/>
    <property type="match status" value="1"/>
</dbReference>
<evidence type="ECO:0000256" key="2">
    <source>
        <dbReference type="ARBA" id="ARBA00007413"/>
    </source>
</evidence>
<evidence type="ECO:0000256" key="10">
    <source>
        <dbReference type="SAM" id="MobiDB-lite"/>
    </source>
</evidence>
<dbReference type="FunFam" id="1.25.40.180:FF:000041">
    <property type="entry name" value="Nuclear cap-binding protein subunit 1"/>
    <property type="match status" value="1"/>
</dbReference>
<accession>A0A8S3YZM3</accession>
<evidence type="ECO:0000256" key="1">
    <source>
        <dbReference type="ARBA" id="ARBA00004123"/>
    </source>
</evidence>
<proteinExistence type="inferred from homology"/>
<dbReference type="GO" id="GO:0006406">
    <property type="term" value="P:mRNA export from nucleus"/>
    <property type="evidence" value="ECO:0007669"/>
    <property type="project" value="InterPro"/>
</dbReference>
<protein>
    <recommendedName>
        <fullName evidence="3">Nuclear cap-binding protein subunit 1</fullName>
    </recommendedName>
    <alternativeName>
        <fullName evidence="9">80 kDa nuclear cap-binding protein</fullName>
    </alternativeName>
</protein>
<dbReference type="Pfam" id="PF02854">
    <property type="entry name" value="MIF4G"/>
    <property type="match status" value="1"/>
</dbReference>
<comment type="caution">
    <text evidence="12">The sequence shown here is derived from an EMBL/GenBank/DDBJ whole genome shotgun (WGS) entry which is preliminary data.</text>
</comment>
<dbReference type="EMBL" id="CAJHNH020001026">
    <property type="protein sequence ID" value="CAG5121145.1"/>
    <property type="molecule type" value="Genomic_DNA"/>
</dbReference>
<dbReference type="InterPro" id="IPR027159">
    <property type="entry name" value="CBP80"/>
</dbReference>
<sequence>MERRRRHTDSLSDDDDDRGRKRRRIAPDGVDIQDRLESLITRVGEKSTSSLESNLEGLASVLEADLPNYKHQIMKILCDCVVSFPEKLTVYTTLVGLLNAKNYHCGGEFVEMLVRNLKDALKTGEFDNARIMVRFLSDLVNCHVLVAASLLQMFDNFVEVTLEDNIPQVRSDVYVYLVLSSLPWVGKELFEKKENELNTMLVTIENYLSKRQKVHLAALRVWSGDGPHPQEEYLDCLWAQIKNLRSNKWTEKQILRPYLAFDGVLCDALQHTLPQIIPPSHNKSSVYPLPRVIFRLFDYTDVPQGTILPGSHAIERYLIEEQINRIIDSNYIERKECAAALLGYPAKNKIPLNYMIVEVMFGQMFQLPRAPYIDLFYGSTFIELCKIQPTSMPEVLAQASEMLWDRLDVMHAICIEKFVLWFSYHLSNFQYKWSWDDWAECVTMDPNAPKSKFVREVLLKCLRFSYHQRVVESVPESYAPLLPPEPKPIYRYDQEGAGSLPGTMHAHKLISAIKNKCTPEEAAMLLKDLPNVYPNGQEN</sequence>
<evidence type="ECO:0000256" key="4">
    <source>
        <dbReference type="ARBA" id="ARBA00022664"/>
    </source>
</evidence>
<dbReference type="SUPFAM" id="SSF48371">
    <property type="entry name" value="ARM repeat"/>
    <property type="match status" value="3"/>
</dbReference>
<keyword evidence="7" id="KW-0508">mRNA splicing</keyword>
<dbReference type="GO" id="GO:0006370">
    <property type="term" value="P:7-methylguanosine mRNA capping"/>
    <property type="evidence" value="ECO:0007669"/>
    <property type="project" value="UniProtKB-KW"/>
</dbReference>
<evidence type="ECO:0000313" key="13">
    <source>
        <dbReference type="Proteomes" id="UP000678393"/>
    </source>
</evidence>
<evidence type="ECO:0000256" key="3">
    <source>
        <dbReference type="ARBA" id="ARBA00019879"/>
    </source>
</evidence>
<keyword evidence="6" id="KW-0943">RNA-mediated gene silencing</keyword>
<dbReference type="InterPro" id="IPR016024">
    <property type="entry name" value="ARM-type_fold"/>
</dbReference>
<dbReference type="GO" id="GO:0000184">
    <property type="term" value="P:nuclear-transcribed mRNA catabolic process, nonsense-mediated decay"/>
    <property type="evidence" value="ECO:0007669"/>
    <property type="project" value="TreeGrafter"/>
</dbReference>
<feature type="non-terminal residue" evidence="12">
    <location>
        <position position="539"/>
    </location>
</feature>
<keyword evidence="8" id="KW-0539">Nucleus</keyword>
<evidence type="ECO:0000256" key="5">
    <source>
        <dbReference type="ARBA" id="ARBA00023042"/>
    </source>
</evidence>
<evidence type="ECO:0000259" key="11">
    <source>
        <dbReference type="SMART" id="SM00543"/>
    </source>
</evidence>
<evidence type="ECO:0000256" key="7">
    <source>
        <dbReference type="ARBA" id="ARBA00023187"/>
    </source>
</evidence>